<protein>
    <submittedName>
        <fullName evidence="1">Uncharacterized protein</fullName>
    </submittedName>
</protein>
<evidence type="ECO:0000313" key="2">
    <source>
        <dbReference type="Proteomes" id="UP000029273"/>
    </source>
</evidence>
<comment type="caution">
    <text evidence="1">The sequence shown here is derived from an EMBL/GenBank/DDBJ whole genome shotgun (WGS) entry which is preliminary data.</text>
</comment>
<dbReference type="EMBL" id="JQSG02000001">
    <property type="protein sequence ID" value="OBS10803.1"/>
    <property type="molecule type" value="Genomic_DNA"/>
</dbReference>
<sequence>MKWRRIDDYAIESDAGYTVCRVFIHARWHYEAWIPKAMDGWDRVIHREPDDDATEAKAACERHYEEMQS</sequence>
<accession>A0A1A6C8A7</accession>
<keyword evidence="2" id="KW-1185">Reference proteome</keyword>
<evidence type="ECO:0000313" key="1">
    <source>
        <dbReference type="EMBL" id="OBS10803.1"/>
    </source>
</evidence>
<proteinExistence type="predicted"/>
<dbReference type="AlphaFoldDB" id="A0A1A6C8A7"/>
<name>A0A1A6C8A7_9GAMM</name>
<organism evidence="1 2">
    <name type="scientific">Acidihalobacter prosperus</name>
    <dbReference type="NCBI Taxonomy" id="160660"/>
    <lineage>
        <taxon>Bacteria</taxon>
        <taxon>Pseudomonadati</taxon>
        <taxon>Pseudomonadota</taxon>
        <taxon>Gammaproteobacteria</taxon>
        <taxon>Chromatiales</taxon>
        <taxon>Ectothiorhodospiraceae</taxon>
        <taxon>Acidihalobacter</taxon>
    </lineage>
</organism>
<dbReference type="Proteomes" id="UP000029273">
    <property type="component" value="Unassembled WGS sequence"/>
</dbReference>
<dbReference type="OrthoDB" id="8657354at2"/>
<gene>
    <name evidence="1" type="ORF">Thpro_020519</name>
</gene>
<reference evidence="1 2" key="1">
    <citation type="journal article" date="2014" name="Genome Announc.">
        <title>Draft Genome Sequence of the Iron-Oxidizing, Acidophilic, and Halotolerant 'Thiobacillus prosperus' Type Strain DSM 5130.</title>
        <authorList>
            <person name="Ossandon F.J."/>
            <person name="Cardenas J.P."/>
            <person name="Corbett M."/>
            <person name="Quatrini R."/>
            <person name="Holmes D.S."/>
            <person name="Watkin E."/>
        </authorList>
    </citation>
    <scope>NUCLEOTIDE SEQUENCE [LARGE SCALE GENOMIC DNA]</scope>
    <source>
        <strain evidence="1 2">DSM 5130</strain>
    </source>
</reference>
<dbReference type="RefSeq" id="WP_038086459.1">
    <property type="nucleotide sequence ID" value="NZ_JQSG02000001.1"/>
</dbReference>